<dbReference type="GO" id="GO:0015344">
    <property type="term" value="F:siderophore uptake transmembrane transporter activity"/>
    <property type="evidence" value="ECO:0007669"/>
    <property type="project" value="TreeGrafter"/>
</dbReference>
<evidence type="ECO:0000256" key="8">
    <source>
        <dbReference type="SAM" id="SignalP"/>
    </source>
</evidence>
<keyword evidence="4" id="KW-0812">Transmembrane</keyword>
<evidence type="ECO:0000256" key="7">
    <source>
        <dbReference type="ARBA" id="ARBA00023237"/>
    </source>
</evidence>
<dbReference type="PANTHER" id="PTHR30069">
    <property type="entry name" value="TONB-DEPENDENT OUTER MEMBRANE RECEPTOR"/>
    <property type="match status" value="1"/>
</dbReference>
<dbReference type="EMBL" id="FNQF01000002">
    <property type="protein sequence ID" value="SDZ91044.1"/>
    <property type="molecule type" value="Genomic_DNA"/>
</dbReference>
<organism evidence="9 10">
    <name type="scientific">Psychroflexus halocasei</name>
    <dbReference type="NCBI Taxonomy" id="908615"/>
    <lineage>
        <taxon>Bacteria</taxon>
        <taxon>Pseudomonadati</taxon>
        <taxon>Bacteroidota</taxon>
        <taxon>Flavobacteriia</taxon>
        <taxon>Flavobacteriales</taxon>
        <taxon>Flavobacteriaceae</taxon>
        <taxon>Psychroflexus</taxon>
    </lineage>
</organism>
<dbReference type="STRING" id="908615.SAMN05421540_102153"/>
<dbReference type="SUPFAM" id="SSF56935">
    <property type="entry name" value="Porins"/>
    <property type="match status" value="1"/>
</dbReference>
<keyword evidence="7" id="KW-0998">Cell outer membrane</keyword>
<keyword evidence="5 8" id="KW-0732">Signal</keyword>
<sequence>MHLKFNLFLGFLILSSVVFAQNDTIKTEKLIIVKQYSPTVNDAFKIKQRPTESDSVSTEVKRIDYTFLNVPVASTFTPAKGRASRVILPTKADMYDNYARLGFGNFTTLLGELYSTFDLNNGKTLDLNFSHLSSQGGIDELLIDDKYYNTHLDVGLSSETRDYAWSGAVHVNHDVYNWYGLPKDFDKTSLIDDTQQTYMNLGFNGKIEPLGRTFIRSAQLRYDIFSDDFKAMEHDFNFKVDSDLDLGYDDILSTTLEVDYLSTGYGESYTPIGFQDYSFFNISLYPKMRFDISGLDLNVGAKVAYSSDIEYSDSEFYIYPKISLNYNLTEDFNVFAGAKGDLNQNTYREFVDENPFVSPNLPITPTSTSYDVYGGIQGKFDKLNYLAKVSYAQHDNYALFRHNTMPPLNIGVYPFEQNNSFGVVYDDMSQLNFNFSLNYTPHEDLDLGFDANYNVYDTDSQQEAWNLPEIEAQIFGYYEFTDQWRFGATAYFVGERESYDLSLNSNINAFEYRSKTQDAFVDLNAEIEYQINPQFAVFIRGNNLLGSDKERWKNYEVQGIQVLGGLTYKFNW</sequence>
<dbReference type="Proteomes" id="UP000198820">
    <property type="component" value="Unassembled WGS sequence"/>
</dbReference>
<evidence type="ECO:0000256" key="2">
    <source>
        <dbReference type="ARBA" id="ARBA00022448"/>
    </source>
</evidence>
<keyword evidence="10" id="KW-1185">Reference proteome</keyword>
<feature type="chain" id="PRO_5011633390" evidence="8">
    <location>
        <begin position="21"/>
        <end position="572"/>
    </location>
</feature>
<keyword evidence="3" id="KW-1134">Transmembrane beta strand</keyword>
<evidence type="ECO:0000313" key="10">
    <source>
        <dbReference type="Proteomes" id="UP000198820"/>
    </source>
</evidence>
<dbReference type="GO" id="GO:0044718">
    <property type="term" value="P:siderophore transmembrane transport"/>
    <property type="evidence" value="ECO:0007669"/>
    <property type="project" value="TreeGrafter"/>
</dbReference>
<name>A0A1H3WXE5_9FLAO</name>
<evidence type="ECO:0000256" key="3">
    <source>
        <dbReference type="ARBA" id="ARBA00022452"/>
    </source>
</evidence>
<evidence type="ECO:0000256" key="6">
    <source>
        <dbReference type="ARBA" id="ARBA00023136"/>
    </source>
</evidence>
<evidence type="ECO:0000256" key="5">
    <source>
        <dbReference type="ARBA" id="ARBA00022729"/>
    </source>
</evidence>
<accession>A0A1H3WXE5</accession>
<keyword evidence="6" id="KW-0472">Membrane</keyword>
<dbReference type="Gene3D" id="2.40.170.20">
    <property type="entry name" value="TonB-dependent receptor, beta-barrel domain"/>
    <property type="match status" value="1"/>
</dbReference>
<reference evidence="9 10" key="1">
    <citation type="submission" date="2016-10" db="EMBL/GenBank/DDBJ databases">
        <authorList>
            <person name="de Groot N.N."/>
        </authorList>
    </citation>
    <scope>NUCLEOTIDE SEQUENCE [LARGE SCALE GENOMIC DNA]</scope>
    <source>
        <strain evidence="9 10">DSM 23581</strain>
    </source>
</reference>
<keyword evidence="2" id="KW-0813">Transport</keyword>
<dbReference type="InterPro" id="IPR036942">
    <property type="entry name" value="Beta-barrel_TonB_sf"/>
</dbReference>
<protein>
    <submittedName>
        <fullName evidence="9">Uncharacterized protein</fullName>
    </submittedName>
</protein>
<evidence type="ECO:0000256" key="1">
    <source>
        <dbReference type="ARBA" id="ARBA00004571"/>
    </source>
</evidence>
<dbReference type="InterPro" id="IPR039426">
    <property type="entry name" value="TonB-dep_rcpt-like"/>
</dbReference>
<evidence type="ECO:0000256" key="4">
    <source>
        <dbReference type="ARBA" id="ARBA00022692"/>
    </source>
</evidence>
<dbReference type="GO" id="GO:0009279">
    <property type="term" value="C:cell outer membrane"/>
    <property type="evidence" value="ECO:0007669"/>
    <property type="project" value="UniProtKB-SubCell"/>
</dbReference>
<dbReference type="PANTHER" id="PTHR30069:SF29">
    <property type="entry name" value="HEMOGLOBIN AND HEMOGLOBIN-HAPTOGLOBIN-BINDING PROTEIN 1-RELATED"/>
    <property type="match status" value="1"/>
</dbReference>
<proteinExistence type="predicted"/>
<feature type="signal peptide" evidence="8">
    <location>
        <begin position="1"/>
        <end position="20"/>
    </location>
</feature>
<comment type="subcellular location">
    <subcellularLocation>
        <location evidence="1">Cell outer membrane</location>
        <topology evidence="1">Multi-pass membrane protein</topology>
    </subcellularLocation>
</comment>
<gene>
    <name evidence="9" type="ORF">SAMN05421540_102153</name>
</gene>
<dbReference type="AlphaFoldDB" id="A0A1H3WXE5"/>
<evidence type="ECO:0000313" key="9">
    <source>
        <dbReference type="EMBL" id="SDZ91044.1"/>
    </source>
</evidence>
<dbReference type="RefSeq" id="WP_093239226.1">
    <property type="nucleotide sequence ID" value="NZ_FNQF01000002.1"/>
</dbReference>